<dbReference type="PANTHER" id="PTHR43861">
    <property type="entry name" value="TRANS-ACONITATE 2-METHYLTRANSFERASE-RELATED"/>
    <property type="match status" value="1"/>
</dbReference>
<gene>
    <name evidence="1" type="ORF">AHMF7605_02405</name>
</gene>
<keyword evidence="2" id="KW-1185">Reference proteome</keyword>
<name>A0A2T2YAE3_9BACT</name>
<keyword evidence="1" id="KW-0808">Transferase</keyword>
<dbReference type="Proteomes" id="UP000240357">
    <property type="component" value="Unassembled WGS sequence"/>
</dbReference>
<dbReference type="AlphaFoldDB" id="A0A2T2YAE3"/>
<dbReference type="GO" id="GO:0032259">
    <property type="term" value="P:methylation"/>
    <property type="evidence" value="ECO:0007669"/>
    <property type="project" value="UniProtKB-KW"/>
</dbReference>
<dbReference type="GO" id="GO:0008168">
    <property type="term" value="F:methyltransferase activity"/>
    <property type="evidence" value="ECO:0007669"/>
    <property type="project" value="UniProtKB-KW"/>
</dbReference>
<dbReference type="EMBL" id="PYFT01000001">
    <property type="protein sequence ID" value="PSR52456.1"/>
    <property type="molecule type" value="Genomic_DNA"/>
</dbReference>
<comment type="caution">
    <text evidence="1">The sequence shown here is derived from an EMBL/GenBank/DDBJ whole genome shotgun (WGS) entry which is preliminary data.</text>
</comment>
<sequence>MVEFTGEVAAFRTLNKIILATIELNKYGFYEVLNKPSAAELETYYSQKYYQNTQGTYEKTYADHELQYIYNKIAQKQLVLEKNFQVSTTPHSLLDVGSGEGWVLNFYKQRDWQVTGLDFSRYGCETFNPNCLENLLTGNIYENIQKLISQKVKFTVIWLDNVLEHVVNPRQLLQSCRELVAEDGALVVEVPNDFSVLQQYLKETGAIDSDFWVALPDHLSYFNKTGLLNLATASNWDEVFTMADFPIDFALVNPDTNYVKERSKGKECNQTRIKIDNLMHAVSVEKTVEYYRALADLGMGRQIISFFKPHHHAGN</sequence>
<dbReference type="SUPFAM" id="SSF53335">
    <property type="entry name" value="S-adenosyl-L-methionine-dependent methyltransferases"/>
    <property type="match status" value="1"/>
</dbReference>
<proteinExistence type="predicted"/>
<dbReference type="PANTHER" id="PTHR43861:SF6">
    <property type="entry name" value="METHYLTRANSFERASE TYPE 11"/>
    <property type="match status" value="1"/>
</dbReference>
<organism evidence="1 2">
    <name type="scientific">Adhaeribacter arboris</name>
    <dbReference type="NCBI Taxonomy" id="2072846"/>
    <lineage>
        <taxon>Bacteria</taxon>
        <taxon>Pseudomonadati</taxon>
        <taxon>Bacteroidota</taxon>
        <taxon>Cytophagia</taxon>
        <taxon>Cytophagales</taxon>
        <taxon>Hymenobacteraceae</taxon>
        <taxon>Adhaeribacter</taxon>
    </lineage>
</organism>
<reference evidence="1 2" key="1">
    <citation type="submission" date="2018-03" db="EMBL/GenBank/DDBJ databases">
        <title>Adhaeribacter sp. HMF7605 Genome sequencing and assembly.</title>
        <authorList>
            <person name="Kang H."/>
            <person name="Kang J."/>
            <person name="Cha I."/>
            <person name="Kim H."/>
            <person name="Joh K."/>
        </authorList>
    </citation>
    <scope>NUCLEOTIDE SEQUENCE [LARGE SCALE GENOMIC DNA]</scope>
    <source>
        <strain evidence="1 2">HMF7605</strain>
    </source>
</reference>
<dbReference type="CDD" id="cd02440">
    <property type="entry name" value="AdoMet_MTases"/>
    <property type="match status" value="1"/>
</dbReference>
<keyword evidence="1" id="KW-0489">Methyltransferase</keyword>
<dbReference type="Gene3D" id="3.40.50.150">
    <property type="entry name" value="Vaccinia Virus protein VP39"/>
    <property type="match status" value="1"/>
</dbReference>
<dbReference type="InterPro" id="IPR029063">
    <property type="entry name" value="SAM-dependent_MTases_sf"/>
</dbReference>
<accession>A0A2T2YAE3</accession>
<evidence type="ECO:0000313" key="1">
    <source>
        <dbReference type="EMBL" id="PSR52456.1"/>
    </source>
</evidence>
<dbReference type="Pfam" id="PF13489">
    <property type="entry name" value="Methyltransf_23"/>
    <property type="match status" value="1"/>
</dbReference>
<evidence type="ECO:0000313" key="2">
    <source>
        <dbReference type="Proteomes" id="UP000240357"/>
    </source>
</evidence>
<protein>
    <submittedName>
        <fullName evidence="1">Class I SAM-dependent methyltransferase</fullName>
    </submittedName>
</protein>